<sequence>TSAPDVEFQEVVTDPGSFCPREASSSSQSSGQGLNGAAWKASGAQQLVLALADDTPQAEVAKGPHKGAADETAKTVLSVVKAAATVGDRLRPSKQRRAPIELGMEGAKHGHVPGCLRTELSWGQANSKVEGFMAPYPVTRMGHLSTGRLSVAGLISDVCPVGSRENLHGNDGLTKEAAPGIPKRVLMSYRSQGWAARTAGSASFLCVSNREEVQSANNVSSAAQAARALQMPVPCHNPSKKWLWLRWLRKRAPPSRALRSQERRKNGWWRAAQTESEHLEAATSALLVALLR</sequence>
<dbReference type="AlphaFoldDB" id="A0A812QIW3"/>
<proteinExistence type="predicted"/>
<name>A0A812QIW3_9DINO</name>
<reference evidence="2" key="1">
    <citation type="submission" date="2021-02" db="EMBL/GenBank/DDBJ databases">
        <authorList>
            <person name="Dougan E. K."/>
            <person name="Rhodes N."/>
            <person name="Thang M."/>
            <person name="Chan C."/>
        </authorList>
    </citation>
    <scope>NUCLEOTIDE SEQUENCE</scope>
</reference>
<dbReference type="EMBL" id="CAJNJA010016439">
    <property type="protein sequence ID" value="CAE7380731.1"/>
    <property type="molecule type" value="Genomic_DNA"/>
</dbReference>
<evidence type="ECO:0000256" key="1">
    <source>
        <dbReference type="SAM" id="MobiDB-lite"/>
    </source>
</evidence>
<protein>
    <submittedName>
        <fullName evidence="2">Uncharacterized protein</fullName>
    </submittedName>
</protein>
<keyword evidence="3" id="KW-1185">Reference proteome</keyword>
<organism evidence="2 3">
    <name type="scientific">Symbiodinium necroappetens</name>
    <dbReference type="NCBI Taxonomy" id="1628268"/>
    <lineage>
        <taxon>Eukaryota</taxon>
        <taxon>Sar</taxon>
        <taxon>Alveolata</taxon>
        <taxon>Dinophyceae</taxon>
        <taxon>Suessiales</taxon>
        <taxon>Symbiodiniaceae</taxon>
        <taxon>Symbiodinium</taxon>
    </lineage>
</organism>
<evidence type="ECO:0000313" key="2">
    <source>
        <dbReference type="EMBL" id="CAE7380731.1"/>
    </source>
</evidence>
<dbReference type="OrthoDB" id="10416774at2759"/>
<comment type="caution">
    <text evidence="2">The sequence shown here is derived from an EMBL/GenBank/DDBJ whole genome shotgun (WGS) entry which is preliminary data.</text>
</comment>
<feature type="region of interest" description="Disordered" evidence="1">
    <location>
        <begin position="1"/>
        <end position="38"/>
    </location>
</feature>
<dbReference type="Proteomes" id="UP000601435">
    <property type="component" value="Unassembled WGS sequence"/>
</dbReference>
<accession>A0A812QIW3</accession>
<feature type="non-terminal residue" evidence="2">
    <location>
        <position position="1"/>
    </location>
</feature>
<gene>
    <name evidence="2" type="ORF">SNEC2469_LOCUS10301</name>
</gene>
<evidence type="ECO:0000313" key="3">
    <source>
        <dbReference type="Proteomes" id="UP000601435"/>
    </source>
</evidence>